<keyword evidence="4" id="KW-0206">Cytoskeleton</keyword>
<feature type="domain" description="Kinesin motor" evidence="6">
    <location>
        <begin position="1"/>
        <end position="73"/>
    </location>
</feature>
<dbReference type="InterPro" id="IPR027417">
    <property type="entry name" value="P-loop_NTPase"/>
</dbReference>
<proteinExistence type="inferred from homology"/>
<keyword evidence="3" id="KW-0067">ATP-binding</keyword>
<dbReference type="GO" id="GO:0005875">
    <property type="term" value="C:microtubule associated complex"/>
    <property type="evidence" value="ECO:0007669"/>
    <property type="project" value="TreeGrafter"/>
</dbReference>
<dbReference type="InterPro" id="IPR027640">
    <property type="entry name" value="Kinesin-like_fam"/>
</dbReference>
<comment type="similarity">
    <text evidence="5">Belongs to the TRAFAC class myosin-kinesin ATPase superfamily. Kinesin family.</text>
</comment>
<dbReference type="InterPro" id="IPR001752">
    <property type="entry name" value="Kinesin_motor_dom"/>
</dbReference>
<keyword evidence="4" id="KW-0963">Cytoplasm</keyword>
<keyword evidence="8" id="KW-1185">Reference proteome</keyword>
<dbReference type="GO" id="GO:0008017">
    <property type="term" value="F:microtubule binding"/>
    <property type="evidence" value="ECO:0007669"/>
    <property type="project" value="InterPro"/>
</dbReference>
<dbReference type="GO" id="GO:0007052">
    <property type="term" value="P:mitotic spindle organization"/>
    <property type="evidence" value="ECO:0007669"/>
    <property type="project" value="TreeGrafter"/>
</dbReference>
<comment type="subcellular location">
    <subcellularLocation>
        <location evidence="1">Cytoplasm</location>
        <location evidence="1">Cytoskeleton</location>
    </subcellularLocation>
</comment>
<sequence length="118" mass="13596">MSLTVLWRVVRTLSDVSRRDEYVPYCDSQLTHFLQDSLGGNSRTAVIVTIHPDKDYESDTFSTLAFAAECRKIENYVRPNEDLTGDTVMAYKSEIARLREEVRLTEERTRSGYLILSI</sequence>
<dbReference type="GO" id="GO:0003777">
    <property type="term" value="F:microtubule motor activity"/>
    <property type="evidence" value="ECO:0007669"/>
    <property type="project" value="InterPro"/>
</dbReference>
<gene>
    <name evidence="7" type="primary">KLP-10_3</name>
    <name evidence="7" type="ORF">KIN20_035519</name>
</gene>
<dbReference type="InterPro" id="IPR036961">
    <property type="entry name" value="Kinesin_motor_dom_sf"/>
</dbReference>
<protein>
    <submittedName>
        <fullName evidence="7">Microtubule motor activity protein</fullName>
    </submittedName>
</protein>
<dbReference type="SUPFAM" id="SSF52540">
    <property type="entry name" value="P-loop containing nucleoside triphosphate hydrolases"/>
    <property type="match status" value="1"/>
</dbReference>
<evidence type="ECO:0000256" key="3">
    <source>
        <dbReference type="ARBA" id="ARBA00022840"/>
    </source>
</evidence>
<dbReference type="PROSITE" id="PS50067">
    <property type="entry name" value="KINESIN_MOTOR_2"/>
    <property type="match status" value="1"/>
</dbReference>
<dbReference type="GO" id="GO:0051231">
    <property type="term" value="P:spindle elongation"/>
    <property type="evidence" value="ECO:0007669"/>
    <property type="project" value="TreeGrafter"/>
</dbReference>
<comment type="caution">
    <text evidence="5">Lacks conserved residue(s) required for the propagation of feature annotation.</text>
</comment>
<dbReference type="PANTHER" id="PTHR47969">
    <property type="entry name" value="CHROMOSOME-ASSOCIATED KINESIN KIF4A-RELATED"/>
    <property type="match status" value="1"/>
</dbReference>
<accession>A0AAD5WK04</accession>
<evidence type="ECO:0000256" key="2">
    <source>
        <dbReference type="ARBA" id="ARBA00022741"/>
    </source>
</evidence>
<reference evidence="7" key="1">
    <citation type="submission" date="2021-06" db="EMBL/GenBank/DDBJ databases">
        <title>Parelaphostrongylus tenuis whole genome reference sequence.</title>
        <authorList>
            <person name="Garwood T.J."/>
            <person name="Larsen P.A."/>
            <person name="Fountain-Jones N.M."/>
            <person name="Garbe J.R."/>
            <person name="Macchietto M.G."/>
            <person name="Kania S.A."/>
            <person name="Gerhold R.W."/>
            <person name="Richards J.E."/>
            <person name="Wolf T.M."/>
        </authorList>
    </citation>
    <scope>NUCLEOTIDE SEQUENCE</scope>
    <source>
        <strain evidence="7">MNPRO001-30</strain>
        <tissue evidence="7">Meninges</tissue>
    </source>
</reference>
<dbReference type="PANTHER" id="PTHR47969:SF29">
    <property type="entry name" value="KINESIN-LIKE PROTEIN"/>
    <property type="match status" value="1"/>
</dbReference>
<name>A0AAD5WK04_PARTN</name>
<organism evidence="7 8">
    <name type="scientific">Parelaphostrongylus tenuis</name>
    <name type="common">Meningeal worm</name>
    <dbReference type="NCBI Taxonomy" id="148309"/>
    <lineage>
        <taxon>Eukaryota</taxon>
        <taxon>Metazoa</taxon>
        <taxon>Ecdysozoa</taxon>
        <taxon>Nematoda</taxon>
        <taxon>Chromadorea</taxon>
        <taxon>Rhabditida</taxon>
        <taxon>Rhabditina</taxon>
        <taxon>Rhabditomorpha</taxon>
        <taxon>Strongyloidea</taxon>
        <taxon>Metastrongylidae</taxon>
        <taxon>Parelaphostrongylus</taxon>
    </lineage>
</organism>
<dbReference type="Proteomes" id="UP001196413">
    <property type="component" value="Unassembled WGS sequence"/>
</dbReference>
<dbReference type="GO" id="GO:0007018">
    <property type="term" value="P:microtubule-based movement"/>
    <property type="evidence" value="ECO:0007669"/>
    <property type="project" value="InterPro"/>
</dbReference>
<evidence type="ECO:0000256" key="5">
    <source>
        <dbReference type="PROSITE-ProRule" id="PRU00283"/>
    </source>
</evidence>
<dbReference type="EMBL" id="JAHQIW010007234">
    <property type="protein sequence ID" value="KAJ1373177.1"/>
    <property type="molecule type" value="Genomic_DNA"/>
</dbReference>
<dbReference type="Gene3D" id="3.40.850.10">
    <property type="entry name" value="Kinesin motor domain"/>
    <property type="match status" value="1"/>
</dbReference>
<keyword evidence="2" id="KW-0547">Nucleotide-binding</keyword>
<evidence type="ECO:0000259" key="6">
    <source>
        <dbReference type="PROSITE" id="PS50067"/>
    </source>
</evidence>
<comment type="caution">
    <text evidence="7">The sequence shown here is derived from an EMBL/GenBank/DDBJ whole genome shotgun (WGS) entry which is preliminary data.</text>
</comment>
<dbReference type="GO" id="GO:0005524">
    <property type="term" value="F:ATP binding"/>
    <property type="evidence" value="ECO:0007669"/>
    <property type="project" value="UniProtKB-KW"/>
</dbReference>
<dbReference type="AlphaFoldDB" id="A0AAD5WK04"/>
<evidence type="ECO:0000256" key="1">
    <source>
        <dbReference type="ARBA" id="ARBA00004245"/>
    </source>
</evidence>
<evidence type="ECO:0000256" key="4">
    <source>
        <dbReference type="ARBA" id="ARBA00023212"/>
    </source>
</evidence>
<dbReference type="Pfam" id="PF00225">
    <property type="entry name" value="Kinesin"/>
    <property type="match status" value="1"/>
</dbReference>
<evidence type="ECO:0000313" key="7">
    <source>
        <dbReference type="EMBL" id="KAJ1373177.1"/>
    </source>
</evidence>
<evidence type="ECO:0000313" key="8">
    <source>
        <dbReference type="Proteomes" id="UP001196413"/>
    </source>
</evidence>